<comment type="caution">
    <text evidence="1">The sequence shown here is derived from an EMBL/GenBank/DDBJ whole genome shotgun (WGS) entry which is preliminary data.</text>
</comment>
<dbReference type="EMBL" id="CAJNNW010019011">
    <property type="protein sequence ID" value="CAE8663820.1"/>
    <property type="molecule type" value="Genomic_DNA"/>
</dbReference>
<name>A0A813J0V0_POLGL</name>
<dbReference type="Gene3D" id="2.120.10.80">
    <property type="entry name" value="Kelch-type beta propeller"/>
    <property type="match status" value="2"/>
</dbReference>
<dbReference type="SUPFAM" id="SSF50965">
    <property type="entry name" value="Galactose oxidase, central domain"/>
    <property type="match status" value="1"/>
</dbReference>
<dbReference type="InterPro" id="IPR006652">
    <property type="entry name" value="Kelch_1"/>
</dbReference>
<gene>
    <name evidence="1" type="ORF">PGLA2088_LOCUS15389</name>
</gene>
<accession>A0A813J0V0</accession>
<proteinExistence type="predicted"/>
<dbReference type="SMART" id="SM00612">
    <property type="entry name" value="Kelch"/>
    <property type="match status" value="5"/>
</dbReference>
<evidence type="ECO:0000313" key="2">
    <source>
        <dbReference type="Proteomes" id="UP000626109"/>
    </source>
</evidence>
<dbReference type="PANTHER" id="PTHR45632">
    <property type="entry name" value="LD33804P"/>
    <property type="match status" value="1"/>
</dbReference>
<dbReference type="Pfam" id="PF01344">
    <property type="entry name" value="Kelch_1"/>
    <property type="match status" value="5"/>
</dbReference>
<dbReference type="Proteomes" id="UP000626109">
    <property type="component" value="Unassembled WGS sequence"/>
</dbReference>
<dbReference type="AlphaFoldDB" id="A0A813J0V0"/>
<organism evidence="1 2">
    <name type="scientific">Polarella glacialis</name>
    <name type="common">Dinoflagellate</name>
    <dbReference type="NCBI Taxonomy" id="89957"/>
    <lineage>
        <taxon>Eukaryota</taxon>
        <taxon>Sar</taxon>
        <taxon>Alveolata</taxon>
        <taxon>Dinophyceae</taxon>
        <taxon>Suessiales</taxon>
        <taxon>Suessiaceae</taxon>
        <taxon>Polarella</taxon>
    </lineage>
</organism>
<dbReference type="PANTHER" id="PTHR45632:SF26">
    <property type="entry name" value="BTB DOMAIN-CONTAINING PROTEIN"/>
    <property type="match status" value="1"/>
</dbReference>
<dbReference type="InterPro" id="IPR011043">
    <property type="entry name" value="Gal_Oxase/kelch_b-propeller"/>
</dbReference>
<evidence type="ECO:0000313" key="1">
    <source>
        <dbReference type="EMBL" id="CAE8663820.1"/>
    </source>
</evidence>
<protein>
    <submittedName>
        <fullName evidence="1">Uncharacterized protein</fullName>
    </submittedName>
</protein>
<reference evidence="1" key="1">
    <citation type="submission" date="2021-02" db="EMBL/GenBank/DDBJ databases">
        <authorList>
            <person name="Dougan E. K."/>
            <person name="Rhodes N."/>
            <person name="Thang M."/>
            <person name="Chan C."/>
        </authorList>
    </citation>
    <scope>NUCLEOTIDE SEQUENCE</scope>
</reference>
<sequence length="488" mass="53519">MLRLNNNSNNHNCCNSSASTTQLQQLCYHKKFLCLLSDMLSEEAWDALTSRLERLADRVQRHEERLGRLDVCQEGLGDLSCSLRECLEAEGHLRGEAVLARSHRRRFERTRARYPSSWHTTVQQVAETREHVFTIAEMSGRQSMLSLASCSRALASGVLAVATDLAVTLPPHVYVIGGEDDDGNALADVERLDPSAGFWEPVPSLGVPRKWCGATAFAGHIYVLGGWGIDDDTLESVDRFDPWRDCWEEMPSMLRRRGAVSAVSFGSSIWAVGGQDGSVVHDSVEALDVARGVWELQPPMLQRRHAAGAAQLDGWIYVVGGNGARGEALCSVERLDPTSGFAWTEVAPLREPRAGLAVSALGDYIYVVGGRDRRGQELSSVERLDPSVNLWEVLAPLAVARWGLGAVSCCDRLLALGGSSCTDDASIGACERYWPQSNDDSVHPPQRSSSTWSVESFPTLYGSEIEGNWSFISCIRIPRRLFGAASSR</sequence>
<dbReference type="InterPro" id="IPR015915">
    <property type="entry name" value="Kelch-typ_b-propeller"/>
</dbReference>